<sequence length="79" mass="9161">MLLQYIWYTDSTSVVCTDEHRYDWCDESKMSSGQRSKQACFAYCSREAESSVCFTLHASCTVHFRVSLESVLIRPYPGY</sequence>
<keyword evidence="2" id="KW-1185">Reference proteome</keyword>
<reference evidence="1" key="1">
    <citation type="journal article" date="2023" name="G3 (Bethesda)">
        <title>A reference genome for the long-term kleptoplast-retaining sea slug Elysia crispata morphotype clarki.</title>
        <authorList>
            <person name="Eastman K.E."/>
            <person name="Pendleton A.L."/>
            <person name="Shaikh M.A."/>
            <person name="Suttiyut T."/>
            <person name="Ogas R."/>
            <person name="Tomko P."/>
            <person name="Gavelis G."/>
            <person name="Widhalm J.R."/>
            <person name="Wisecaver J.H."/>
        </authorList>
    </citation>
    <scope>NUCLEOTIDE SEQUENCE</scope>
    <source>
        <strain evidence="1">ECLA1</strain>
    </source>
</reference>
<protein>
    <submittedName>
        <fullName evidence="1">Uncharacterized protein</fullName>
    </submittedName>
</protein>
<comment type="caution">
    <text evidence="1">The sequence shown here is derived from an EMBL/GenBank/DDBJ whole genome shotgun (WGS) entry which is preliminary data.</text>
</comment>
<accession>A0AAE0ZV78</accession>
<gene>
    <name evidence="1" type="ORF">RRG08_039849</name>
</gene>
<dbReference type="Proteomes" id="UP001283361">
    <property type="component" value="Unassembled WGS sequence"/>
</dbReference>
<evidence type="ECO:0000313" key="2">
    <source>
        <dbReference type="Proteomes" id="UP001283361"/>
    </source>
</evidence>
<dbReference type="EMBL" id="JAWDGP010003233">
    <property type="protein sequence ID" value="KAK3776259.1"/>
    <property type="molecule type" value="Genomic_DNA"/>
</dbReference>
<evidence type="ECO:0000313" key="1">
    <source>
        <dbReference type="EMBL" id="KAK3776259.1"/>
    </source>
</evidence>
<organism evidence="1 2">
    <name type="scientific">Elysia crispata</name>
    <name type="common">lettuce slug</name>
    <dbReference type="NCBI Taxonomy" id="231223"/>
    <lineage>
        <taxon>Eukaryota</taxon>
        <taxon>Metazoa</taxon>
        <taxon>Spiralia</taxon>
        <taxon>Lophotrochozoa</taxon>
        <taxon>Mollusca</taxon>
        <taxon>Gastropoda</taxon>
        <taxon>Heterobranchia</taxon>
        <taxon>Euthyneura</taxon>
        <taxon>Panpulmonata</taxon>
        <taxon>Sacoglossa</taxon>
        <taxon>Placobranchoidea</taxon>
        <taxon>Plakobranchidae</taxon>
        <taxon>Elysia</taxon>
    </lineage>
</organism>
<dbReference type="AlphaFoldDB" id="A0AAE0ZV78"/>
<proteinExistence type="predicted"/>
<name>A0AAE0ZV78_9GAST</name>